<keyword evidence="1" id="KW-0812">Transmembrane</keyword>
<dbReference type="InterPro" id="IPR021796">
    <property type="entry name" value="Tll0287-like_dom"/>
</dbReference>
<organism evidence="3 6">
    <name type="scientific">Leptospira langatensis</name>
    <dbReference type="NCBI Taxonomy" id="2484983"/>
    <lineage>
        <taxon>Bacteria</taxon>
        <taxon>Pseudomonadati</taxon>
        <taxon>Spirochaetota</taxon>
        <taxon>Spirochaetia</taxon>
        <taxon>Leptospirales</taxon>
        <taxon>Leptospiraceae</taxon>
        <taxon>Leptospira</taxon>
    </lineage>
</organism>
<dbReference type="Proteomes" id="UP000297273">
    <property type="component" value="Unassembled WGS sequence"/>
</dbReference>
<evidence type="ECO:0000259" key="2">
    <source>
        <dbReference type="Pfam" id="PF11845"/>
    </source>
</evidence>
<dbReference type="Proteomes" id="UP000297946">
    <property type="component" value="Unassembled WGS sequence"/>
</dbReference>
<feature type="domain" description="Tll0287-like" evidence="2">
    <location>
        <begin position="50"/>
        <end position="199"/>
    </location>
</feature>
<evidence type="ECO:0000313" key="5">
    <source>
        <dbReference type="Proteomes" id="UP000297273"/>
    </source>
</evidence>
<evidence type="ECO:0000256" key="1">
    <source>
        <dbReference type="SAM" id="Phobius"/>
    </source>
</evidence>
<dbReference type="AlphaFoldDB" id="A0A5F1ZYR3"/>
<dbReference type="OrthoDB" id="9797588at2"/>
<keyword evidence="1" id="KW-1133">Transmembrane helix</keyword>
<proteinExistence type="predicted"/>
<feature type="transmembrane region" description="Helical" evidence="1">
    <location>
        <begin position="19"/>
        <end position="36"/>
    </location>
</feature>
<keyword evidence="5" id="KW-1185">Reference proteome</keyword>
<evidence type="ECO:0000313" key="3">
    <source>
        <dbReference type="EMBL" id="TGJ98213.1"/>
    </source>
</evidence>
<gene>
    <name evidence="3" type="ORF">EHO57_16450</name>
    <name evidence="4" type="ORF">EHQ53_00305</name>
</gene>
<sequence length="204" mass="23776">MGSDDCFVKFSRPFDWKRIFLRNLLICSFFIIFVFCNREQDTEKKAILTRLFFASEENLRKDLNESIRKKGSLSSVGACRTFSEENEREVLASYPGLVIRRISEKSRNPDHLPNDWEKEVFAEWKEFASKDIPAFVFSESAPKSLHFMRPIYVNDPVCLKCHGQAEQIPTELRAGLRRLYPNDRSFGYQLGDLIGAYSASWQRL</sequence>
<dbReference type="EMBL" id="RQGC01000001">
    <property type="protein sequence ID" value="TGL43127.1"/>
    <property type="molecule type" value="Genomic_DNA"/>
</dbReference>
<keyword evidence="1" id="KW-0472">Membrane</keyword>
<name>A0A5F1ZYR3_9LEPT</name>
<dbReference type="Pfam" id="PF11845">
    <property type="entry name" value="Tll0287-like"/>
    <property type="match status" value="1"/>
</dbReference>
<reference evidence="4" key="1">
    <citation type="submission" date="2018-10" db="EMBL/GenBank/DDBJ databases">
        <authorList>
            <person name="Vincent A.T."/>
            <person name="Schiettekatte O."/>
            <person name="Bourhy P."/>
            <person name="Veyrier F.J."/>
            <person name="Picardeau M."/>
        </authorList>
    </citation>
    <scope>NUCLEOTIDE SEQUENCE</scope>
    <source>
        <strain evidence="4">201702690</strain>
    </source>
</reference>
<accession>A0A5F1ZYR3</accession>
<evidence type="ECO:0000313" key="4">
    <source>
        <dbReference type="EMBL" id="TGL43127.1"/>
    </source>
</evidence>
<comment type="caution">
    <text evidence="3">The sequence shown here is derived from an EMBL/GenBank/DDBJ whole genome shotgun (WGS) entry which is preliminary data.</text>
</comment>
<evidence type="ECO:0000313" key="6">
    <source>
        <dbReference type="Proteomes" id="UP000297946"/>
    </source>
</evidence>
<reference evidence="5 6" key="2">
    <citation type="journal article" date="2019" name="PLoS Negl. Trop. Dis.">
        <title>Revisiting the worldwide diversity of Leptospira species in the environment.</title>
        <authorList>
            <person name="Vincent A.T."/>
            <person name="Schiettekatte O."/>
            <person name="Bourhy P."/>
            <person name="Veyrier F.J."/>
            <person name="Picardeau M."/>
        </authorList>
    </citation>
    <scope>NUCLEOTIDE SEQUENCE [LARGE SCALE GENOMIC DNA]</scope>
    <source>
        <strain evidence="5">201702690</strain>
        <strain evidence="3 6">SSW18</strain>
    </source>
</reference>
<protein>
    <submittedName>
        <fullName evidence="3">DUF3365 domain-containing protein</fullName>
    </submittedName>
</protein>
<dbReference type="EMBL" id="RQER01000011">
    <property type="protein sequence ID" value="TGJ98213.1"/>
    <property type="molecule type" value="Genomic_DNA"/>
</dbReference>